<dbReference type="NCBIfam" id="TIGR02862">
    <property type="entry name" value="spore_BofA"/>
    <property type="match status" value="1"/>
</dbReference>
<reference evidence="2" key="2">
    <citation type="journal article" date="2021" name="PeerJ">
        <title>Extensive microbial diversity within the chicken gut microbiome revealed by metagenomics and culture.</title>
        <authorList>
            <person name="Gilroy R."/>
            <person name="Ravi A."/>
            <person name="Getino M."/>
            <person name="Pursley I."/>
            <person name="Horton D.L."/>
            <person name="Alikhan N.F."/>
            <person name="Baker D."/>
            <person name="Gharbi K."/>
            <person name="Hall N."/>
            <person name="Watson M."/>
            <person name="Adriaenssens E.M."/>
            <person name="Foster-Nyarko E."/>
            <person name="Jarju S."/>
            <person name="Secka A."/>
            <person name="Antonio M."/>
            <person name="Oren A."/>
            <person name="Chaudhuri R.R."/>
            <person name="La Ragione R."/>
            <person name="Hildebrand F."/>
            <person name="Pallen M.J."/>
        </authorList>
    </citation>
    <scope>NUCLEOTIDE SEQUENCE</scope>
    <source>
        <strain evidence="2">ChiSjej4B22-8349</strain>
    </source>
</reference>
<name>A0A9D1N712_9FIRM</name>
<evidence type="ECO:0000313" key="3">
    <source>
        <dbReference type="Proteomes" id="UP000824130"/>
    </source>
</evidence>
<sequence>MMEDMMDVGMEAGIFLAYAAGIALIFFFGKMLVIPARFMLKLLLNGAAGGALLVILNFFGGAIGITVPVNLITAFAAGALGLPGIAALVVYFFFW</sequence>
<keyword evidence="1" id="KW-1133">Transmembrane helix</keyword>
<keyword evidence="1" id="KW-0812">Transmembrane</keyword>
<reference evidence="2" key="1">
    <citation type="submission" date="2020-10" db="EMBL/GenBank/DDBJ databases">
        <authorList>
            <person name="Gilroy R."/>
        </authorList>
    </citation>
    <scope>NUCLEOTIDE SEQUENCE</scope>
    <source>
        <strain evidence="2">ChiSjej4B22-8349</strain>
    </source>
</reference>
<comment type="caution">
    <text evidence="2">The sequence shown here is derived from an EMBL/GenBank/DDBJ whole genome shotgun (WGS) entry which is preliminary data.</text>
</comment>
<keyword evidence="1" id="KW-0472">Membrane</keyword>
<gene>
    <name evidence="2" type="ORF">IAD25_03825</name>
</gene>
<proteinExistence type="predicted"/>
<organism evidence="2 3">
    <name type="scientific">Candidatus Allocopromorpha excrementipullorum</name>
    <dbReference type="NCBI Taxonomy" id="2840743"/>
    <lineage>
        <taxon>Bacteria</taxon>
        <taxon>Bacillati</taxon>
        <taxon>Bacillota</taxon>
        <taxon>Clostridia</taxon>
        <taxon>Eubacteriales</taxon>
        <taxon>Eubacteriaceae</taxon>
        <taxon>Eubacteriaceae incertae sedis</taxon>
        <taxon>Candidatus Allocopromorpha</taxon>
    </lineage>
</organism>
<evidence type="ECO:0000313" key="2">
    <source>
        <dbReference type="EMBL" id="HIU95823.1"/>
    </source>
</evidence>
<dbReference type="AlphaFoldDB" id="A0A9D1N712"/>
<feature type="transmembrane region" description="Helical" evidence="1">
    <location>
        <begin position="71"/>
        <end position="94"/>
    </location>
</feature>
<dbReference type="InterPro" id="IPR010001">
    <property type="entry name" value="BofA"/>
</dbReference>
<dbReference type="Proteomes" id="UP000824130">
    <property type="component" value="Unassembled WGS sequence"/>
</dbReference>
<dbReference type="EMBL" id="DVOB01000082">
    <property type="protein sequence ID" value="HIU95823.1"/>
    <property type="molecule type" value="Genomic_DNA"/>
</dbReference>
<accession>A0A9D1N712</accession>
<evidence type="ECO:0000256" key="1">
    <source>
        <dbReference type="SAM" id="Phobius"/>
    </source>
</evidence>
<feature type="transmembrane region" description="Helical" evidence="1">
    <location>
        <begin position="42"/>
        <end position="65"/>
    </location>
</feature>
<protein>
    <submittedName>
        <fullName evidence="2">Pro-sigmaK processing inhibitor BofA family protein</fullName>
    </submittedName>
</protein>
<dbReference type="Pfam" id="PF07441">
    <property type="entry name" value="BofA"/>
    <property type="match status" value="1"/>
</dbReference>
<feature type="transmembrane region" description="Helical" evidence="1">
    <location>
        <begin position="12"/>
        <end position="33"/>
    </location>
</feature>